<sequence length="555" mass="58401">MAGAERGQIIDGRFELLRRLGRGGMGTVWCARDVALHREVALKEVRPREDPEGVGHVPPPEVLRERVLREARALARLTHPHVVRIYHIVDVAPHPWLVMELLPGETLHTRARGGPVAPADVIRWGRDVLSALRAAHAAGIHHRDIKPANILLREDGSAVLTDFGIAALSGAPSSLTATGGIVGSPEYLAPERIRGAPDDPAADLWSLGITLYILTEGHSPLRRETTLATLTAVLEDPIPPPVRSGPLTGALTALLQRDPAARPNAEALDAMLAEAARLATGQPPAPVAPVPTQQDLPLPAPPPGTPTPPATPTPTPTQSPTPTPTAPTTTAGPPAPPGGGRSRGLLAVAVVASALLLVGTPTAWVLLRDGEGGEERVEAGPTVGPTDDASAPTPEEEKEDQTPPSPVESDTETEPEPTPEESEEPEPTPEETEETTEPEPEPDPEPDGRWVAQLFSEPVGTGVETRDRRLAAVRADVPEAEVLLSDDYASLNPGYWVIYAPGPFADGRAAVARCAEAGLTTRNECVGRYLSQDPADLALICDPSGGGSGRCAKED</sequence>
<evidence type="ECO:0000256" key="3">
    <source>
        <dbReference type="ARBA" id="ARBA00022679"/>
    </source>
</evidence>
<dbReference type="GO" id="GO:0005524">
    <property type="term" value="F:ATP binding"/>
    <property type="evidence" value="ECO:0007669"/>
    <property type="project" value="UniProtKB-UniRule"/>
</dbReference>
<dbReference type="InterPro" id="IPR011009">
    <property type="entry name" value="Kinase-like_dom_sf"/>
</dbReference>
<dbReference type="EMBL" id="RFFJ01000115">
    <property type="protein sequence ID" value="RMI37353.1"/>
    <property type="molecule type" value="Genomic_DNA"/>
</dbReference>
<dbReference type="Gene3D" id="1.10.510.10">
    <property type="entry name" value="Transferase(Phosphotransferase) domain 1"/>
    <property type="match status" value="1"/>
</dbReference>
<dbReference type="InterPro" id="IPR000719">
    <property type="entry name" value="Prot_kinase_dom"/>
</dbReference>
<dbReference type="AlphaFoldDB" id="A0A3M2LLG4"/>
<dbReference type="EC" id="2.7.11.1" evidence="1"/>
<feature type="compositionally biased region" description="Pro residues" evidence="8">
    <location>
        <begin position="298"/>
        <end position="325"/>
    </location>
</feature>
<dbReference type="Proteomes" id="UP000278673">
    <property type="component" value="Unassembled WGS sequence"/>
</dbReference>
<dbReference type="RefSeq" id="WP_122185140.1">
    <property type="nucleotide sequence ID" value="NZ_RFFJ01000115.1"/>
</dbReference>
<keyword evidence="6 7" id="KW-0067">ATP-binding</keyword>
<protein>
    <recommendedName>
        <fullName evidence="1">non-specific serine/threonine protein kinase</fullName>
        <ecNumber evidence="1">2.7.11.1</ecNumber>
    </recommendedName>
</protein>
<keyword evidence="11" id="KW-1185">Reference proteome</keyword>
<reference evidence="10 11" key="1">
    <citation type="submission" date="2018-10" db="EMBL/GenBank/DDBJ databases">
        <title>Isolation, diversity and antifungal activity of actinobacteria from wheat.</title>
        <authorList>
            <person name="Han C."/>
        </authorList>
    </citation>
    <scope>NUCLEOTIDE SEQUENCE [LARGE SCALE GENOMIC DNA]</scope>
    <source>
        <strain evidence="10 11">NEAU-YY642</strain>
    </source>
</reference>
<dbReference type="PRINTS" id="PR01217">
    <property type="entry name" value="PRICHEXTENSN"/>
</dbReference>
<feature type="region of interest" description="Disordered" evidence="8">
    <location>
        <begin position="372"/>
        <end position="449"/>
    </location>
</feature>
<dbReference type="CDD" id="cd14014">
    <property type="entry name" value="STKc_PknB_like"/>
    <property type="match status" value="1"/>
</dbReference>
<organism evidence="10 11">
    <name type="scientific">Streptomyces triticirhizae</name>
    <dbReference type="NCBI Taxonomy" id="2483353"/>
    <lineage>
        <taxon>Bacteria</taxon>
        <taxon>Bacillati</taxon>
        <taxon>Actinomycetota</taxon>
        <taxon>Actinomycetes</taxon>
        <taxon>Kitasatosporales</taxon>
        <taxon>Streptomycetaceae</taxon>
        <taxon>Streptomyces</taxon>
    </lineage>
</organism>
<dbReference type="Pfam" id="PF00069">
    <property type="entry name" value="Pkinase"/>
    <property type="match status" value="1"/>
</dbReference>
<comment type="caution">
    <text evidence="10">The sequence shown here is derived from an EMBL/GenBank/DDBJ whole genome shotgun (WGS) entry which is preliminary data.</text>
</comment>
<evidence type="ECO:0000256" key="8">
    <source>
        <dbReference type="SAM" id="MobiDB-lite"/>
    </source>
</evidence>
<evidence type="ECO:0000313" key="10">
    <source>
        <dbReference type="EMBL" id="RMI37353.1"/>
    </source>
</evidence>
<evidence type="ECO:0000259" key="9">
    <source>
        <dbReference type="PROSITE" id="PS50011"/>
    </source>
</evidence>
<evidence type="ECO:0000256" key="4">
    <source>
        <dbReference type="ARBA" id="ARBA00022741"/>
    </source>
</evidence>
<feature type="region of interest" description="Disordered" evidence="8">
    <location>
        <begin position="279"/>
        <end position="341"/>
    </location>
</feature>
<name>A0A3M2LLG4_9ACTN</name>
<evidence type="ECO:0000256" key="6">
    <source>
        <dbReference type="ARBA" id="ARBA00022840"/>
    </source>
</evidence>
<evidence type="ECO:0000256" key="1">
    <source>
        <dbReference type="ARBA" id="ARBA00012513"/>
    </source>
</evidence>
<keyword evidence="3" id="KW-0808">Transferase</keyword>
<keyword evidence="4 7" id="KW-0547">Nucleotide-binding</keyword>
<feature type="binding site" evidence="7">
    <location>
        <position position="43"/>
    </location>
    <ligand>
        <name>ATP</name>
        <dbReference type="ChEBI" id="CHEBI:30616"/>
    </ligand>
</feature>
<dbReference type="SMART" id="SM00220">
    <property type="entry name" value="S_TKc"/>
    <property type="match status" value="1"/>
</dbReference>
<evidence type="ECO:0000256" key="2">
    <source>
        <dbReference type="ARBA" id="ARBA00022527"/>
    </source>
</evidence>
<gene>
    <name evidence="10" type="ORF">EBN88_19195</name>
</gene>
<evidence type="ECO:0000256" key="5">
    <source>
        <dbReference type="ARBA" id="ARBA00022777"/>
    </source>
</evidence>
<dbReference type="PANTHER" id="PTHR43289">
    <property type="entry name" value="MITOGEN-ACTIVATED PROTEIN KINASE KINASE KINASE 20-RELATED"/>
    <property type="match status" value="1"/>
</dbReference>
<dbReference type="PANTHER" id="PTHR43289:SF6">
    <property type="entry name" value="SERINE_THREONINE-PROTEIN KINASE NEKL-3"/>
    <property type="match status" value="1"/>
</dbReference>
<dbReference type="SUPFAM" id="SSF56112">
    <property type="entry name" value="Protein kinase-like (PK-like)"/>
    <property type="match status" value="1"/>
</dbReference>
<dbReference type="PROSITE" id="PS00108">
    <property type="entry name" value="PROTEIN_KINASE_ST"/>
    <property type="match status" value="1"/>
</dbReference>
<dbReference type="GO" id="GO:0004674">
    <property type="term" value="F:protein serine/threonine kinase activity"/>
    <property type="evidence" value="ECO:0007669"/>
    <property type="project" value="UniProtKB-KW"/>
</dbReference>
<evidence type="ECO:0000313" key="11">
    <source>
        <dbReference type="Proteomes" id="UP000278673"/>
    </source>
</evidence>
<feature type="compositionally biased region" description="Acidic residues" evidence="8">
    <location>
        <begin position="409"/>
        <end position="445"/>
    </location>
</feature>
<dbReference type="InterPro" id="IPR008271">
    <property type="entry name" value="Ser/Thr_kinase_AS"/>
</dbReference>
<feature type="domain" description="Protein kinase" evidence="9">
    <location>
        <begin position="14"/>
        <end position="272"/>
    </location>
</feature>
<dbReference type="PROSITE" id="PS00107">
    <property type="entry name" value="PROTEIN_KINASE_ATP"/>
    <property type="match status" value="1"/>
</dbReference>
<evidence type="ECO:0000256" key="7">
    <source>
        <dbReference type="PROSITE-ProRule" id="PRU10141"/>
    </source>
</evidence>
<keyword evidence="5 10" id="KW-0418">Kinase</keyword>
<dbReference type="PROSITE" id="PS50011">
    <property type="entry name" value="PROTEIN_KINASE_DOM"/>
    <property type="match status" value="1"/>
</dbReference>
<dbReference type="Gene3D" id="3.30.200.20">
    <property type="entry name" value="Phosphorylase Kinase, domain 1"/>
    <property type="match status" value="1"/>
</dbReference>
<dbReference type="InterPro" id="IPR017441">
    <property type="entry name" value="Protein_kinase_ATP_BS"/>
</dbReference>
<keyword evidence="2 10" id="KW-0723">Serine/threonine-protein kinase</keyword>
<accession>A0A3M2LLG4</accession>
<proteinExistence type="predicted"/>